<evidence type="ECO:0000313" key="2">
    <source>
        <dbReference type="Proteomes" id="UP000789525"/>
    </source>
</evidence>
<comment type="caution">
    <text evidence="1">The sequence shown here is derived from an EMBL/GenBank/DDBJ whole genome shotgun (WGS) entry which is preliminary data.</text>
</comment>
<proteinExistence type="predicted"/>
<protein>
    <submittedName>
        <fullName evidence="1">4762_t:CDS:1</fullName>
    </submittedName>
</protein>
<sequence length="254" mass="28300">MAGLPDEKIVEAHGSFAKSKCLNCFTEADPDWVKEAIFKDEIPKCLSCKNGLVKPCITFFGECLPSKFFDYLDDTSYCDLLIVIGTSLKVQPFASLVDQVEPPTPRLLINREPIFGYFDFDEADSEKTRDAFYQGNCDDGVRKLAELIGWQDELEELYTNGHSKLLGRTLTTIDQITEKLSEVSISKEETNFCDDEEDKLNSEETLDHTEEVSGDVDVDKLSKDLQNISIDASVDASGVKIEGRKDAIAELTAA</sequence>
<dbReference type="EMBL" id="CAJVPT010001229">
    <property type="protein sequence ID" value="CAG8459051.1"/>
    <property type="molecule type" value="Genomic_DNA"/>
</dbReference>
<gene>
    <name evidence="1" type="ORF">ACOLOM_LOCUS1091</name>
</gene>
<accession>A0ACA9K8H6</accession>
<reference evidence="1" key="1">
    <citation type="submission" date="2021-06" db="EMBL/GenBank/DDBJ databases">
        <authorList>
            <person name="Kallberg Y."/>
            <person name="Tangrot J."/>
            <person name="Rosling A."/>
        </authorList>
    </citation>
    <scope>NUCLEOTIDE SEQUENCE</scope>
    <source>
        <strain evidence="1">CL356</strain>
    </source>
</reference>
<dbReference type="Proteomes" id="UP000789525">
    <property type="component" value="Unassembled WGS sequence"/>
</dbReference>
<keyword evidence="2" id="KW-1185">Reference proteome</keyword>
<name>A0ACA9K8H6_9GLOM</name>
<organism evidence="1 2">
    <name type="scientific">Acaulospora colombiana</name>
    <dbReference type="NCBI Taxonomy" id="27376"/>
    <lineage>
        <taxon>Eukaryota</taxon>
        <taxon>Fungi</taxon>
        <taxon>Fungi incertae sedis</taxon>
        <taxon>Mucoromycota</taxon>
        <taxon>Glomeromycotina</taxon>
        <taxon>Glomeromycetes</taxon>
        <taxon>Diversisporales</taxon>
        <taxon>Acaulosporaceae</taxon>
        <taxon>Acaulospora</taxon>
    </lineage>
</organism>
<evidence type="ECO:0000313" key="1">
    <source>
        <dbReference type="EMBL" id="CAG8459051.1"/>
    </source>
</evidence>